<protein>
    <submittedName>
        <fullName evidence="3">Cytochrome P450</fullName>
    </submittedName>
</protein>
<dbReference type="CDD" id="cd11037">
    <property type="entry name" value="CYP199A2-like"/>
    <property type="match status" value="1"/>
</dbReference>
<dbReference type="InterPro" id="IPR001128">
    <property type="entry name" value="Cyt_P450"/>
</dbReference>
<dbReference type="InterPro" id="IPR017972">
    <property type="entry name" value="Cyt_P450_CS"/>
</dbReference>
<keyword evidence="2" id="KW-0479">Metal-binding</keyword>
<evidence type="ECO:0000256" key="1">
    <source>
        <dbReference type="ARBA" id="ARBA00010617"/>
    </source>
</evidence>
<dbReference type="PROSITE" id="PS00086">
    <property type="entry name" value="CYTOCHROME_P450"/>
    <property type="match status" value="1"/>
</dbReference>
<accession>A0ABT9UC21</accession>
<keyword evidence="2" id="KW-0408">Iron</keyword>
<dbReference type="Pfam" id="PF00067">
    <property type="entry name" value="p450"/>
    <property type="match status" value="1"/>
</dbReference>
<dbReference type="SUPFAM" id="SSF48264">
    <property type="entry name" value="Cytochrome P450"/>
    <property type="match status" value="1"/>
</dbReference>
<gene>
    <name evidence="3" type="ORF">J2T22_000355</name>
</gene>
<dbReference type="EMBL" id="JAUSSY010000001">
    <property type="protein sequence ID" value="MDQ0117195.1"/>
    <property type="molecule type" value="Genomic_DNA"/>
</dbReference>
<dbReference type="Gene3D" id="1.10.630.10">
    <property type="entry name" value="Cytochrome P450"/>
    <property type="match status" value="1"/>
</dbReference>
<evidence type="ECO:0000313" key="3">
    <source>
        <dbReference type="EMBL" id="MDQ0117195.1"/>
    </source>
</evidence>
<sequence>MNPMESDIDIWDDDITVDPYPTYAALRELGGVVHLPKNNLYAVTRYGLIRDVLADPASFSSTSLGFNPMVNEALQGTSLASDPPMHTQLRATLSANLTPRALRGLKVTIDEKADKLVAELVATGSFEAIDSLARAFPLDIVADLIGFGGHVKDNMLRWGQAAMQVIGPLNHRTQESFPIAGELYGWCSSVTAEDLAPGSIGRGIFDAEARGEIPEGSAGHIIHQYLGAGVDTTIASIGNIVALFGRHPEQLALVRDNPELVPAAFAEVLRYWTPLHIWGRTTTREVELDGVTVPAGAQLGILLGAGNRDPRHYDNPDTFDVARNPVDHLSFGYGPHGCAGQGLARLEGHAIVEALARRVKSLSLGDGYRVPSNITRSFEQLQVLEVEAA</sequence>
<evidence type="ECO:0000313" key="4">
    <source>
        <dbReference type="Proteomes" id="UP001226389"/>
    </source>
</evidence>
<dbReference type="Proteomes" id="UP001226389">
    <property type="component" value="Unassembled WGS sequence"/>
</dbReference>
<dbReference type="InterPro" id="IPR036396">
    <property type="entry name" value="Cyt_P450_sf"/>
</dbReference>
<keyword evidence="4" id="KW-1185">Reference proteome</keyword>
<organism evidence="3 4">
    <name type="scientific">Pseudarthrobacter defluvii</name>
    <dbReference type="NCBI Taxonomy" id="410837"/>
    <lineage>
        <taxon>Bacteria</taxon>
        <taxon>Bacillati</taxon>
        <taxon>Actinomycetota</taxon>
        <taxon>Actinomycetes</taxon>
        <taxon>Micrococcales</taxon>
        <taxon>Micrococcaceae</taxon>
        <taxon>Pseudarthrobacter</taxon>
    </lineage>
</organism>
<proteinExistence type="inferred from homology"/>
<comment type="caution">
    <text evidence="3">The sequence shown here is derived from an EMBL/GenBank/DDBJ whole genome shotgun (WGS) entry which is preliminary data.</text>
</comment>
<dbReference type="PANTHER" id="PTHR46696:SF1">
    <property type="entry name" value="CYTOCHROME P450 YJIB-RELATED"/>
    <property type="match status" value="1"/>
</dbReference>
<reference evidence="3 4" key="1">
    <citation type="submission" date="2023-07" db="EMBL/GenBank/DDBJ databases">
        <title>Sorghum-associated microbial communities from plants grown in Nebraska, USA.</title>
        <authorList>
            <person name="Schachtman D."/>
        </authorList>
    </citation>
    <scope>NUCLEOTIDE SEQUENCE [LARGE SCALE GENOMIC DNA]</scope>
    <source>
        <strain evidence="3 4">DS994</strain>
    </source>
</reference>
<keyword evidence="2" id="KW-0503">Monooxygenase</keyword>
<dbReference type="PANTHER" id="PTHR46696">
    <property type="entry name" value="P450, PUTATIVE (EUROFUNG)-RELATED"/>
    <property type="match status" value="1"/>
</dbReference>
<name>A0ABT9UC21_9MICC</name>
<comment type="similarity">
    <text evidence="1 2">Belongs to the cytochrome P450 family.</text>
</comment>
<keyword evidence="2" id="KW-0560">Oxidoreductase</keyword>
<keyword evidence="2" id="KW-0349">Heme</keyword>
<evidence type="ECO:0000256" key="2">
    <source>
        <dbReference type="RuleBase" id="RU000461"/>
    </source>
</evidence>